<evidence type="ECO:0000256" key="4">
    <source>
        <dbReference type="ARBA" id="ARBA00022475"/>
    </source>
</evidence>
<dbReference type="FunCoup" id="B0D0F9">
    <property type="interactions" value="74"/>
</dbReference>
<evidence type="ECO:0000256" key="1">
    <source>
        <dbReference type="ARBA" id="ARBA00004651"/>
    </source>
</evidence>
<keyword evidence="3" id="KW-0813">Transport</keyword>
<dbReference type="PANTHER" id="PTHR31686:SF1">
    <property type="entry name" value="SULFITE EFFLUX PUMP SSU1"/>
    <property type="match status" value="1"/>
</dbReference>
<dbReference type="KEGG" id="lbc:LACBIDRAFT_246695"/>
<evidence type="ECO:0000313" key="10">
    <source>
        <dbReference type="EMBL" id="EDR11820.1"/>
    </source>
</evidence>
<keyword evidence="5 9" id="KW-0812">Transmembrane</keyword>
<dbReference type="STRING" id="486041.B0D0F9"/>
<gene>
    <name evidence="10" type="ORF">LACBIDRAFT_246695</name>
</gene>
<protein>
    <submittedName>
        <fullName evidence="10">Predicted protein</fullName>
    </submittedName>
</protein>
<dbReference type="GO" id="GO:0005886">
    <property type="term" value="C:plasma membrane"/>
    <property type="evidence" value="ECO:0007669"/>
    <property type="project" value="UniProtKB-SubCell"/>
</dbReference>
<feature type="transmembrane region" description="Helical" evidence="9">
    <location>
        <begin position="137"/>
        <end position="160"/>
    </location>
</feature>
<evidence type="ECO:0000256" key="3">
    <source>
        <dbReference type="ARBA" id="ARBA00022448"/>
    </source>
</evidence>
<evidence type="ECO:0000256" key="5">
    <source>
        <dbReference type="ARBA" id="ARBA00022692"/>
    </source>
</evidence>
<feature type="transmembrane region" description="Helical" evidence="9">
    <location>
        <begin position="59"/>
        <end position="80"/>
    </location>
</feature>
<feature type="region of interest" description="Disordered" evidence="8">
    <location>
        <begin position="361"/>
        <end position="385"/>
    </location>
</feature>
<keyword evidence="7 9" id="KW-0472">Membrane</keyword>
<feature type="transmembrane region" description="Helical" evidence="9">
    <location>
        <begin position="25"/>
        <end position="47"/>
    </location>
</feature>
<dbReference type="InParanoid" id="B0D0F9"/>
<evidence type="ECO:0000256" key="8">
    <source>
        <dbReference type="SAM" id="MobiDB-lite"/>
    </source>
</evidence>
<feature type="transmembrane region" description="Helical" evidence="9">
    <location>
        <begin position="295"/>
        <end position="317"/>
    </location>
</feature>
<feature type="transmembrane region" description="Helical" evidence="9">
    <location>
        <begin position="166"/>
        <end position="195"/>
    </location>
</feature>
<feature type="transmembrane region" description="Helical" evidence="9">
    <location>
        <begin position="253"/>
        <end position="275"/>
    </location>
</feature>
<sequence length="385" mass="42203">NTGTGAISTLFNAFPYGTGTRLMTILSLMVFFVNLVLFFSFTAMALVKYTSHRDRWASLLQNPVASLYTGCFPMGATTLINVAVDVIHEEYRFGGPAFLYFIWAFWWLDIVIAFVCCWIGVHVMATRQTHSLSSMTAMWLLPVVTLIVAASSGGVLGRALLNISPYFALITIVVAAFLVTTGLSLALMILTIYLFRLVVYGLPQGGSILSVFLPLGPTGQSGYAILLIGQTLKNLLPYNPASRFLHSKVTGEVIEVVCICAAFLLWSLATMWMLYALLAIQASLRQNRVPFKLSFWGLVFPNGVYANLTIQLATIFGSNAFRVWGSIYAVATFILWASIVLRSLWELKWVVSNILADDSNGTPNGDDSREKGSSAATSTTNFSEL</sequence>
<dbReference type="GeneID" id="6073081"/>
<feature type="compositionally biased region" description="Polar residues" evidence="8">
    <location>
        <begin position="374"/>
        <end position="385"/>
    </location>
</feature>
<dbReference type="EMBL" id="DS547095">
    <property type="protein sequence ID" value="EDR11820.1"/>
    <property type="molecule type" value="Genomic_DNA"/>
</dbReference>
<proteinExistence type="inferred from homology"/>
<dbReference type="HOGENOM" id="CLU_030057_6_0_1"/>
<evidence type="ECO:0000313" key="11">
    <source>
        <dbReference type="Proteomes" id="UP000001194"/>
    </source>
</evidence>
<reference evidence="10 11" key="1">
    <citation type="journal article" date="2008" name="Nature">
        <title>The genome of Laccaria bicolor provides insights into mycorrhizal symbiosis.</title>
        <authorList>
            <person name="Martin F."/>
            <person name="Aerts A."/>
            <person name="Ahren D."/>
            <person name="Brun A."/>
            <person name="Danchin E.G.J."/>
            <person name="Duchaussoy F."/>
            <person name="Gibon J."/>
            <person name="Kohler A."/>
            <person name="Lindquist E."/>
            <person name="Pereda V."/>
            <person name="Salamov A."/>
            <person name="Shapiro H.J."/>
            <person name="Wuyts J."/>
            <person name="Blaudez D."/>
            <person name="Buee M."/>
            <person name="Brokstein P."/>
            <person name="Canbaeck B."/>
            <person name="Cohen D."/>
            <person name="Courty P.E."/>
            <person name="Coutinho P.M."/>
            <person name="Delaruelle C."/>
            <person name="Detter J.C."/>
            <person name="Deveau A."/>
            <person name="DiFazio S."/>
            <person name="Duplessis S."/>
            <person name="Fraissinet-Tachet L."/>
            <person name="Lucic E."/>
            <person name="Frey-Klett P."/>
            <person name="Fourrey C."/>
            <person name="Feussner I."/>
            <person name="Gay G."/>
            <person name="Grimwood J."/>
            <person name="Hoegger P.J."/>
            <person name="Jain P."/>
            <person name="Kilaru S."/>
            <person name="Labbe J."/>
            <person name="Lin Y.C."/>
            <person name="Legue V."/>
            <person name="Le Tacon F."/>
            <person name="Marmeisse R."/>
            <person name="Melayah D."/>
            <person name="Montanini B."/>
            <person name="Muratet M."/>
            <person name="Nehls U."/>
            <person name="Niculita-Hirzel H."/>
            <person name="Oudot-Le Secq M.P."/>
            <person name="Peter M."/>
            <person name="Quesneville H."/>
            <person name="Rajashekar B."/>
            <person name="Reich M."/>
            <person name="Rouhier N."/>
            <person name="Schmutz J."/>
            <person name="Yin T."/>
            <person name="Chalot M."/>
            <person name="Henrissat B."/>
            <person name="Kuees U."/>
            <person name="Lucas S."/>
            <person name="Van de Peer Y."/>
            <person name="Podila G.K."/>
            <person name="Polle A."/>
            <person name="Pukkila P.J."/>
            <person name="Richardson P.M."/>
            <person name="Rouze P."/>
            <person name="Sanders I.R."/>
            <person name="Stajich J.E."/>
            <person name="Tunlid A."/>
            <person name="Tuskan G."/>
            <person name="Grigoriev I.V."/>
        </authorList>
    </citation>
    <scope>NUCLEOTIDE SEQUENCE [LARGE SCALE GENOMIC DNA]</scope>
    <source>
        <strain evidence="11">S238N-H82 / ATCC MYA-4686</strain>
    </source>
</reference>
<comment type="similarity">
    <text evidence="2">Belongs to the tellurite-resistance/dicarboxylate transporter (TDT) family.</text>
</comment>
<organism evidence="11">
    <name type="scientific">Laccaria bicolor (strain S238N-H82 / ATCC MYA-4686)</name>
    <name type="common">Bicoloured deceiver</name>
    <name type="synonym">Laccaria laccata var. bicolor</name>
    <dbReference type="NCBI Taxonomy" id="486041"/>
    <lineage>
        <taxon>Eukaryota</taxon>
        <taxon>Fungi</taxon>
        <taxon>Dikarya</taxon>
        <taxon>Basidiomycota</taxon>
        <taxon>Agaricomycotina</taxon>
        <taxon>Agaricomycetes</taxon>
        <taxon>Agaricomycetidae</taxon>
        <taxon>Agaricales</taxon>
        <taxon>Agaricineae</taxon>
        <taxon>Hydnangiaceae</taxon>
        <taxon>Laccaria</taxon>
    </lineage>
</organism>
<feature type="transmembrane region" description="Helical" evidence="9">
    <location>
        <begin position="323"/>
        <end position="345"/>
    </location>
</feature>
<comment type="subcellular location">
    <subcellularLocation>
        <location evidence="1">Cell membrane</location>
        <topology evidence="1">Multi-pass membrane protein</topology>
    </subcellularLocation>
</comment>
<keyword evidence="4" id="KW-1003">Cell membrane</keyword>
<keyword evidence="11" id="KW-1185">Reference proteome</keyword>
<dbReference type="InterPro" id="IPR004695">
    <property type="entry name" value="SLAC1/Mae1/Ssu1/TehA"/>
</dbReference>
<dbReference type="AlphaFoldDB" id="B0D0F9"/>
<evidence type="ECO:0000256" key="9">
    <source>
        <dbReference type="SAM" id="Phobius"/>
    </source>
</evidence>
<dbReference type="Pfam" id="PF03595">
    <property type="entry name" value="SLAC1"/>
    <property type="match status" value="1"/>
</dbReference>
<dbReference type="Gene3D" id="1.50.10.150">
    <property type="entry name" value="Voltage-dependent anion channel"/>
    <property type="match status" value="1"/>
</dbReference>
<keyword evidence="6 9" id="KW-1133">Transmembrane helix</keyword>
<dbReference type="Proteomes" id="UP000001194">
    <property type="component" value="Unassembled WGS sequence"/>
</dbReference>
<dbReference type="OrthoDB" id="1099at2759"/>
<name>B0D0F9_LACBS</name>
<evidence type="ECO:0000256" key="7">
    <source>
        <dbReference type="ARBA" id="ARBA00023136"/>
    </source>
</evidence>
<dbReference type="PANTHER" id="PTHR31686">
    <property type="match status" value="1"/>
</dbReference>
<dbReference type="InterPro" id="IPR038665">
    <property type="entry name" value="Voltage-dep_anion_channel_sf"/>
</dbReference>
<accession>B0D0F9</accession>
<evidence type="ECO:0000256" key="2">
    <source>
        <dbReference type="ARBA" id="ARBA00008566"/>
    </source>
</evidence>
<dbReference type="RefSeq" id="XP_001877717.1">
    <property type="nucleotide sequence ID" value="XM_001877682.1"/>
</dbReference>
<dbReference type="InterPro" id="IPR051629">
    <property type="entry name" value="Sulfite_efflux_TDT"/>
</dbReference>
<feature type="transmembrane region" description="Helical" evidence="9">
    <location>
        <begin position="207"/>
        <end position="228"/>
    </location>
</feature>
<feature type="transmembrane region" description="Helical" evidence="9">
    <location>
        <begin position="100"/>
        <end position="125"/>
    </location>
</feature>
<feature type="non-terminal residue" evidence="10">
    <location>
        <position position="1"/>
    </location>
</feature>
<evidence type="ECO:0000256" key="6">
    <source>
        <dbReference type="ARBA" id="ARBA00022989"/>
    </source>
</evidence>
<dbReference type="GO" id="GO:0000319">
    <property type="term" value="F:sulfite transmembrane transporter activity"/>
    <property type="evidence" value="ECO:0007669"/>
    <property type="project" value="TreeGrafter"/>
</dbReference>